<dbReference type="EMBL" id="JAUFPU010000004">
    <property type="protein sequence ID" value="MDN3576213.1"/>
    <property type="molecule type" value="Genomic_DNA"/>
</dbReference>
<dbReference type="InterPro" id="IPR000914">
    <property type="entry name" value="SBP_5_dom"/>
</dbReference>
<evidence type="ECO:0000259" key="3">
    <source>
        <dbReference type="Pfam" id="PF12793"/>
    </source>
</evidence>
<dbReference type="Proteomes" id="UP001180081">
    <property type="component" value="Unassembled WGS sequence"/>
</dbReference>
<dbReference type="PANTHER" id="PTHR30290">
    <property type="entry name" value="PERIPLASMIC BINDING COMPONENT OF ABC TRANSPORTER"/>
    <property type="match status" value="1"/>
</dbReference>
<comment type="caution">
    <text evidence="4">The sequence shown here is derived from an EMBL/GenBank/DDBJ whole genome shotgun (WGS) entry which is preliminary data.</text>
</comment>
<protein>
    <submittedName>
        <fullName evidence="4">SgrR family transcriptional regulator</fullName>
    </submittedName>
</protein>
<evidence type="ECO:0000256" key="1">
    <source>
        <dbReference type="ARBA" id="ARBA00023125"/>
    </source>
</evidence>
<dbReference type="SUPFAM" id="SSF53850">
    <property type="entry name" value="Periplasmic binding protein-like II"/>
    <property type="match status" value="1"/>
</dbReference>
<gene>
    <name evidence="4" type="ORF">QWZ03_05480</name>
</gene>
<evidence type="ECO:0000313" key="5">
    <source>
        <dbReference type="Proteomes" id="UP001180081"/>
    </source>
</evidence>
<name>A0ABT8B258_9NEIS</name>
<dbReference type="PANTHER" id="PTHR30290:SF72">
    <property type="entry name" value="HTH-TYPE TRANSCRIPTIONAL REGULATOR SGRR"/>
    <property type="match status" value="1"/>
</dbReference>
<organism evidence="4 5">
    <name type="scientific">Chitinimonas viridis</name>
    <dbReference type="NCBI Taxonomy" id="664880"/>
    <lineage>
        <taxon>Bacteria</taxon>
        <taxon>Pseudomonadati</taxon>
        <taxon>Pseudomonadota</taxon>
        <taxon>Betaproteobacteria</taxon>
        <taxon>Neisseriales</taxon>
        <taxon>Chitinibacteraceae</taxon>
        <taxon>Chitinimonas</taxon>
    </lineage>
</organism>
<reference evidence="4" key="1">
    <citation type="journal article" date="2014" name="Int. J. Syst. Evol. Microbiol.">
        <title>Complete genome of a new Firmicutes species belonging to the dominant human colonic microbiota ('Ruminococcus bicirculans') reveals two chromosomes and a selective capacity to utilize plant glucans.</title>
        <authorList>
            <consortium name="NISC Comparative Sequencing Program"/>
            <person name="Wegmann U."/>
            <person name="Louis P."/>
            <person name="Goesmann A."/>
            <person name="Henrissat B."/>
            <person name="Duncan S.H."/>
            <person name="Flint H.J."/>
        </authorList>
    </citation>
    <scope>NUCLEOTIDE SEQUENCE</scope>
    <source>
        <strain evidence="4">CECT 7703</strain>
    </source>
</reference>
<dbReference type="InterPro" id="IPR039424">
    <property type="entry name" value="SBP_5"/>
</dbReference>
<proteinExistence type="predicted"/>
<keyword evidence="1" id="KW-0238">DNA-binding</keyword>
<dbReference type="Pfam" id="PF00496">
    <property type="entry name" value="SBP_bac_5"/>
    <property type="match status" value="1"/>
</dbReference>
<dbReference type="SUPFAM" id="SSF46785">
    <property type="entry name" value="Winged helix' DNA-binding domain"/>
    <property type="match status" value="1"/>
</dbReference>
<feature type="domain" description="Solute-binding protein family 5" evidence="2">
    <location>
        <begin position="159"/>
        <end position="307"/>
    </location>
</feature>
<sequence>MRLLDQFHRLAGLAESGPHHSLTEVATLLCCSERNARLLLHRMQQQGWLQWVPGRGRGHRSRLTLLQQPDALKLSRLHQLLAEGRLEAAFDGLPQEGQARLKQALPGFLGPNQAGGLRIPFYRPLHALDPIQVHRRTESHIVAQLCAGLTAYEREREAITPALAHHWECFDNGSIWHFWLRPDLRFHDGRPLQAHDAACSLIRLRDTVGPHQRLFNHLQDITAEGLLLSLRLSKPDHLLLHRLAHTAAVIVPAQDWLRADFSQLPVGAGPFRLVRNNSHRASLQAFDSYYGERPLLSNIDIWVVPDGSPIPDMDINLGHGLPLPADWSHLGQLEQGCDFVVLNPARPAFATASGRLALGAWLRTALPTLAGKQAASAYLPNWQHLPEVAPALPDLPRQLSLVTYQLDSHISLSQQIAELLRQAGHKVELSILSYPEFATFAWCGWADIAVAGEVMSDDLAFSLYGGLAGESTFHHWLATADRAWLAGASAAIAAEPDASLRAAQIETCYAHIVAEGWLLPLFHTMQALSHSPQCNGVKLARCGWMDFRKLWLRSNP</sequence>
<evidence type="ECO:0000259" key="2">
    <source>
        <dbReference type="Pfam" id="PF00496"/>
    </source>
</evidence>
<dbReference type="RefSeq" id="WP_290331808.1">
    <property type="nucleotide sequence ID" value="NZ_JAUFPU010000004.1"/>
</dbReference>
<accession>A0ABT8B258</accession>
<dbReference type="Gene3D" id="3.40.190.10">
    <property type="entry name" value="Periplasmic binding protein-like II"/>
    <property type="match status" value="1"/>
</dbReference>
<evidence type="ECO:0000313" key="4">
    <source>
        <dbReference type="EMBL" id="MDN3576213.1"/>
    </source>
</evidence>
<dbReference type="InterPro" id="IPR025370">
    <property type="entry name" value="SgrR_HTH_N"/>
</dbReference>
<keyword evidence="5" id="KW-1185">Reference proteome</keyword>
<reference evidence="4" key="2">
    <citation type="submission" date="2023-06" db="EMBL/GenBank/DDBJ databases">
        <authorList>
            <person name="Lucena T."/>
            <person name="Sun Q."/>
        </authorList>
    </citation>
    <scope>NUCLEOTIDE SEQUENCE</scope>
    <source>
        <strain evidence="4">CECT 7703</strain>
    </source>
</reference>
<feature type="domain" description="Transcriptional regulator SgrR N-terminal HTH" evidence="3">
    <location>
        <begin position="2"/>
        <end position="106"/>
    </location>
</feature>
<dbReference type="InterPro" id="IPR036390">
    <property type="entry name" value="WH_DNA-bd_sf"/>
</dbReference>
<dbReference type="Pfam" id="PF12793">
    <property type="entry name" value="SgrR_N"/>
    <property type="match status" value="1"/>
</dbReference>